<keyword evidence="8" id="KW-0969">Cilium</keyword>
<evidence type="ECO:0000256" key="6">
    <source>
        <dbReference type="ARBA" id="ARBA00023136"/>
    </source>
</evidence>
<keyword evidence="4 7" id="KW-0812">Transmembrane</keyword>
<evidence type="ECO:0000256" key="7">
    <source>
        <dbReference type="SAM" id="Phobius"/>
    </source>
</evidence>
<evidence type="ECO:0000256" key="4">
    <source>
        <dbReference type="ARBA" id="ARBA00022692"/>
    </source>
</evidence>
<keyword evidence="8" id="KW-0282">Flagellum</keyword>
<feature type="transmembrane region" description="Helical" evidence="7">
    <location>
        <begin position="12"/>
        <end position="30"/>
    </location>
</feature>
<feature type="transmembrane region" description="Helical" evidence="7">
    <location>
        <begin position="65"/>
        <end position="85"/>
    </location>
</feature>
<dbReference type="Pfam" id="PF01311">
    <property type="entry name" value="Bac_export_1"/>
    <property type="match status" value="1"/>
</dbReference>
<keyword evidence="9" id="KW-1185">Reference proteome</keyword>
<evidence type="ECO:0000256" key="2">
    <source>
        <dbReference type="ARBA" id="ARBA00009772"/>
    </source>
</evidence>
<dbReference type="PRINTS" id="PR00953">
    <property type="entry name" value="TYPE3IMRPROT"/>
</dbReference>
<feature type="transmembrane region" description="Helical" evidence="7">
    <location>
        <begin position="122"/>
        <end position="144"/>
    </location>
</feature>
<evidence type="ECO:0000313" key="9">
    <source>
        <dbReference type="Proteomes" id="UP001177212"/>
    </source>
</evidence>
<gene>
    <name evidence="8" type="ORF">Q8W34_06750</name>
</gene>
<feature type="transmembrane region" description="Helical" evidence="7">
    <location>
        <begin position="205"/>
        <end position="227"/>
    </location>
</feature>
<evidence type="ECO:0000256" key="5">
    <source>
        <dbReference type="ARBA" id="ARBA00022989"/>
    </source>
</evidence>
<reference evidence="8" key="1">
    <citation type="submission" date="2023-07" db="EMBL/GenBank/DDBJ databases">
        <title>Genome content predicts the carbon catabolic preferences of heterotrophic bacteria.</title>
        <authorList>
            <person name="Gralka M."/>
        </authorList>
    </citation>
    <scope>NUCLEOTIDE SEQUENCE</scope>
    <source>
        <strain evidence="8">4G09</strain>
    </source>
</reference>
<evidence type="ECO:0000313" key="8">
    <source>
        <dbReference type="EMBL" id="MDP2564326.1"/>
    </source>
</evidence>
<comment type="similarity">
    <text evidence="2">Belongs to the FliR/MopE/SpaR family.</text>
</comment>
<evidence type="ECO:0000256" key="1">
    <source>
        <dbReference type="ARBA" id="ARBA00004651"/>
    </source>
</evidence>
<keyword evidence="6 7" id="KW-0472">Membrane</keyword>
<dbReference type="RefSeq" id="WP_305471607.1">
    <property type="nucleotide sequence ID" value="NZ_JAUYVT010000004.1"/>
</dbReference>
<keyword evidence="3" id="KW-1003">Cell membrane</keyword>
<dbReference type="Proteomes" id="UP001177212">
    <property type="component" value="Unassembled WGS sequence"/>
</dbReference>
<accession>A0ABT9FC53</accession>
<keyword evidence="8" id="KW-0966">Cell projection</keyword>
<evidence type="ECO:0000256" key="3">
    <source>
        <dbReference type="ARBA" id="ARBA00022475"/>
    </source>
</evidence>
<comment type="subcellular location">
    <subcellularLocation>
        <location evidence="1">Cell membrane</location>
        <topology evidence="1">Multi-pass membrane protein</topology>
    </subcellularLocation>
</comment>
<organism evidence="8 9">
    <name type="scientific">Pseudoalteromonas marina</name>
    <dbReference type="NCBI Taxonomy" id="267375"/>
    <lineage>
        <taxon>Bacteria</taxon>
        <taxon>Pseudomonadati</taxon>
        <taxon>Pseudomonadota</taxon>
        <taxon>Gammaproteobacteria</taxon>
        <taxon>Alteromonadales</taxon>
        <taxon>Pseudoalteromonadaceae</taxon>
        <taxon>Pseudoalteromonas</taxon>
    </lineage>
</organism>
<dbReference type="PANTHER" id="PTHR30065">
    <property type="entry name" value="FLAGELLAR BIOSYNTHETIC PROTEIN FLIR"/>
    <property type="match status" value="1"/>
</dbReference>
<proteinExistence type="inferred from homology"/>
<keyword evidence="5 7" id="KW-1133">Transmembrane helix</keyword>
<name>A0ABT9FC53_9GAMM</name>
<protein>
    <submittedName>
        <fullName evidence="8">Flagellar biosynthetic protein FliR</fullName>
    </submittedName>
</protein>
<dbReference type="EMBL" id="JAUYVT010000004">
    <property type="protein sequence ID" value="MDP2564326.1"/>
    <property type="molecule type" value="Genomic_DNA"/>
</dbReference>
<dbReference type="PANTHER" id="PTHR30065:SF1">
    <property type="entry name" value="SURFACE PRESENTATION OF ANTIGENS PROTEIN SPAR"/>
    <property type="match status" value="1"/>
</dbReference>
<comment type="caution">
    <text evidence="8">The sequence shown here is derived from an EMBL/GenBank/DDBJ whole genome shotgun (WGS) entry which is preliminary data.</text>
</comment>
<feature type="transmembrane region" description="Helical" evidence="7">
    <location>
        <begin position="177"/>
        <end position="199"/>
    </location>
</feature>
<dbReference type="InterPro" id="IPR002010">
    <property type="entry name" value="T3SS_IM_R"/>
</dbReference>
<sequence length="251" mass="27537">MFDYYFQHSEFYLCILFRVLGFVLSAPLLKSKNLPSRVKGFLIIVLTFIVSMSMEPESYDSQLNLFDYISNLFAGILVGMMLMVVFEMMGIGGHFIAMGSGLGFSTLVDPSTGGQASTLSSFYKAAGSLIFVFMGGILSMLMILKDSFELVPLPMSMFPEITIDYVLVFFRYSLESALLLSAPMLFTALLVNLAFGVISKASPSLNIFSVGFPAGILVTIFFISLTIDSLPLLVRRMLDDLPSLIAGVYGV</sequence>
<feature type="transmembrane region" description="Helical" evidence="7">
    <location>
        <begin position="36"/>
        <end position="53"/>
    </location>
</feature>